<evidence type="ECO:0000313" key="3">
    <source>
        <dbReference type="Proteomes" id="UP001189429"/>
    </source>
</evidence>
<keyword evidence="3" id="KW-1185">Reference proteome</keyword>
<proteinExistence type="predicted"/>
<dbReference type="EMBL" id="CAUYUJ010014189">
    <property type="protein sequence ID" value="CAK0837980.1"/>
    <property type="molecule type" value="Genomic_DNA"/>
</dbReference>
<feature type="non-terminal residue" evidence="2">
    <location>
        <position position="1"/>
    </location>
</feature>
<organism evidence="2 3">
    <name type="scientific">Prorocentrum cordatum</name>
    <dbReference type="NCBI Taxonomy" id="2364126"/>
    <lineage>
        <taxon>Eukaryota</taxon>
        <taxon>Sar</taxon>
        <taxon>Alveolata</taxon>
        <taxon>Dinophyceae</taxon>
        <taxon>Prorocentrales</taxon>
        <taxon>Prorocentraceae</taxon>
        <taxon>Prorocentrum</taxon>
    </lineage>
</organism>
<feature type="compositionally biased region" description="Acidic residues" evidence="1">
    <location>
        <begin position="76"/>
        <end position="86"/>
    </location>
</feature>
<name>A0ABN9SZH7_9DINO</name>
<feature type="region of interest" description="Disordered" evidence="1">
    <location>
        <begin position="76"/>
        <end position="103"/>
    </location>
</feature>
<feature type="non-terminal residue" evidence="2">
    <location>
        <position position="185"/>
    </location>
</feature>
<gene>
    <name evidence="2" type="ORF">PCOR1329_LOCUS34042</name>
</gene>
<reference evidence="2" key="1">
    <citation type="submission" date="2023-10" db="EMBL/GenBank/DDBJ databases">
        <authorList>
            <person name="Chen Y."/>
            <person name="Shah S."/>
            <person name="Dougan E. K."/>
            <person name="Thang M."/>
            <person name="Chan C."/>
        </authorList>
    </citation>
    <scope>NUCLEOTIDE SEQUENCE [LARGE SCALE GENOMIC DNA]</scope>
</reference>
<sequence>GSSSTVVGKLKTKAEQPVDECEPEEIVEAPAGEPEEIVEAPAEDEFEEIVEAPAEGEVEEIVEAPAEGEVEEIVEPPAADEGEDAAAVEGEQPTSAEFEVPSDDQLSWEKITVKIKRRDSEQLATIAYKYQASKAKWLQLVQVSDHSTSHLQQRLVGWAPSEISDLIIEKIFGKVAEAKTIDKLA</sequence>
<feature type="region of interest" description="Disordered" evidence="1">
    <location>
        <begin position="1"/>
        <end position="23"/>
    </location>
</feature>
<evidence type="ECO:0000256" key="1">
    <source>
        <dbReference type="SAM" id="MobiDB-lite"/>
    </source>
</evidence>
<protein>
    <submittedName>
        <fullName evidence="2">Uncharacterized protein</fullName>
    </submittedName>
</protein>
<accession>A0ABN9SZH7</accession>
<comment type="caution">
    <text evidence="2">The sequence shown here is derived from an EMBL/GenBank/DDBJ whole genome shotgun (WGS) entry which is preliminary data.</text>
</comment>
<dbReference type="Proteomes" id="UP001189429">
    <property type="component" value="Unassembled WGS sequence"/>
</dbReference>
<evidence type="ECO:0000313" key="2">
    <source>
        <dbReference type="EMBL" id="CAK0837980.1"/>
    </source>
</evidence>